<dbReference type="Proteomes" id="UP000783213">
    <property type="component" value="Unassembled WGS sequence"/>
</dbReference>
<organism evidence="1 2">
    <name type="scientific">Botrytis deweyae</name>
    <dbReference type="NCBI Taxonomy" id="2478750"/>
    <lineage>
        <taxon>Eukaryota</taxon>
        <taxon>Fungi</taxon>
        <taxon>Dikarya</taxon>
        <taxon>Ascomycota</taxon>
        <taxon>Pezizomycotina</taxon>
        <taxon>Leotiomycetes</taxon>
        <taxon>Helotiales</taxon>
        <taxon>Sclerotiniaceae</taxon>
        <taxon>Botrytis</taxon>
    </lineage>
</organism>
<sequence length="67" mass="7142">MARPSRGRARKARSDSSVWIVDSCLQEIDSSEQVFYYRGGNDGGNSGGLAVVVGTTSLTMVRVMMGA</sequence>
<name>A0ABQ7IN47_9HELO</name>
<dbReference type="GeneID" id="62231949"/>
<dbReference type="EMBL" id="RCSX01000010">
    <property type="protein sequence ID" value="KAF7929256.1"/>
    <property type="molecule type" value="Genomic_DNA"/>
</dbReference>
<proteinExistence type="predicted"/>
<keyword evidence="2" id="KW-1185">Reference proteome</keyword>
<dbReference type="RefSeq" id="XP_038810638.1">
    <property type="nucleotide sequence ID" value="XM_038952796.1"/>
</dbReference>
<evidence type="ECO:0000313" key="1">
    <source>
        <dbReference type="EMBL" id="KAF7929256.1"/>
    </source>
</evidence>
<comment type="caution">
    <text evidence="1">The sequence shown here is derived from an EMBL/GenBank/DDBJ whole genome shotgun (WGS) entry which is preliminary data.</text>
</comment>
<gene>
    <name evidence="1" type="ORF">EAE98_005175</name>
</gene>
<evidence type="ECO:0000313" key="2">
    <source>
        <dbReference type="Proteomes" id="UP000783213"/>
    </source>
</evidence>
<protein>
    <submittedName>
        <fullName evidence="1">Uncharacterized protein</fullName>
    </submittedName>
</protein>
<accession>A0ABQ7IN47</accession>
<reference evidence="1 2" key="1">
    <citation type="journal article" date="2020" name="Genome Biol. Evol.">
        <title>Comparative genomics of Sclerotiniaceae.</title>
        <authorList>
            <person name="Valero Jimenez C.A."/>
            <person name="Steentjes M."/>
            <person name="Scholten O.E."/>
            <person name="Van Kan J.A.L."/>
        </authorList>
    </citation>
    <scope>NUCLEOTIDE SEQUENCE [LARGE SCALE GENOMIC DNA]</scope>
    <source>
        <strain evidence="1 2">B1</strain>
    </source>
</reference>